<reference evidence="1" key="1">
    <citation type="submission" date="2023-04" db="EMBL/GenBank/DDBJ databases">
        <title>Ambrosiozyma monospora NBRC 10751.</title>
        <authorList>
            <person name="Ichikawa N."/>
            <person name="Sato H."/>
            <person name="Tonouchi N."/>
        </authorList>
    </citation>
    <scope>NUCLEOTIDE SEQUENCE</scope>
    <source>
        <strain evidence="1">NBRC 10751</strain>
    </source>
</reference>
<sequence length="259" mass="28622">MSAAPFLSTLWMTTVFAVGAFVMRGAGCTINDLLDRNLDNQVARTCERPITSGRVSVKQALWFLAAQLAVGCGVLLCLPLDCFLLGASSLLLVGTYPLFKRFTHYPQIVLSACFNWGALLGFPAMGVWAWPAMIPLYLSGFFWCMHYDTIYAHQDKKFDVKAGIGSTALAWGTHSKKVFTGLTVAQMGCYTLSGFLAGMGPGFYLGALAGGYRLFKMIKDVDLDDPANCWYWFKNNINTGHVFFLGIFVDYLLRLFGFL</sequence>
<evidence type="ECO:0000313" key="2">
    <source>
        <dbReference type="Proteomes" id="UP001165064"/>
    </source>
</evidence>
<gene>
    <name evidence="1" type="ORF">Amon02_001008200</name>
</gene>
<proteinExistence type="predicted"/>
<evidence type="ECO:0000313" key="1">
    <source>
        <dbReference type="EMBL" id="GME96784.1"/>
    </source>
</evidence>
<dbReference type="Proteomes" id="UP001165064">
    <property type="component" value="Unassembled WGS sequence"/>
</dbReference>
<keyword evidence="2" id="KW-1185">Reference proteome</keyword>
<name>A0ACB5TXE6_AMBMO</name>
<protein>
    <submittedName>
        <fullName evidence="1">Unnamed protein product</fullName>
    </submittedName>
</protein>
<comment type="caution">
    <text evidence="1">The sequence shown here is derived from an EMBL/GenBank/DDBJ whole genome shotgun (WGS) entry which is preliminary data.</text>
</comment>
<accession>A0ACB5TXE6</accession>
<organism evidence="1 2">
    <name type="scientific">Ambrosiozyma monospora</name>
    <name type="common">Yeast</name>
    <name type="synonym">Endomycopsis monosporus</name>
    <dbReference type="NCBI Taxonomy" id="43982"/>
    <lineage>
        <taxon>Eukaryota</taxon>
        <taxon>Fungi</taxon>
        <taxon>Dikarya</taxon>
        <taxon>Ascomycota</taxon>
        <taxon>Saccharomycotina</taxon>
        <taxon>Pichiomycetes</taxon>
        <taxon>Pichiales</taxon>
        <taxon>Pichiaceae</taxon>
        <taxon>Ambrosiozyma</taxon>
    </lineage>
</organism>
<dbReference type="EMBL" id="BSXS01009873">
    <property type="protein sequence ID" value="GME96784.1"/>
    <property type="molecule type" value="Genomic_DNA"/>
</dbReference>